<feature type="region of interest" description="Disordered" evidence="1">
    <location>
        <begin position="48"/>
        <end position="67"/>
    </location>
</feature>
<evidence type="ECO:0000313" key="2">
    <source>
        <dbReference type="EMBL" id="KAG2198102.1"/>
    </source>
</evidence>
<dbReference type="Proteomes" id="UP000650833">
    <property type="component" value="Unassembled WGS sequence"/>
</dbReference>
<name>A0A8H7QTG7_9FUNG</name>
<dbReference type="PANTHER" id="PTHR45786:SF74">
    <property type="entry name" value="ATP-DEPENDENT DNA HELICASE"/>
    <property type="match status" value="1"/>
</dbReference>
<comment type="caution">
    <text evidence="2">The sequence shown here is derived from an EMBL/GenBank/DDBJ whole genome shotgun (WGS) entry which is preliminary data.</text>
</comment>
<sequence length="464" mass="52696">MIERICSHCGKSGHVRRSHRDCTAHIERSVVINQPTCSSCGQSGHRRSNHHSCPMNPARHTNATGDVDMNDVDMIDVDMRDTDVIFEDGVEVENTMMQFEHDDQQLPNVNRCDACNSPTHRRRTSRLCPFYTRAESDTFEGITQDPTRVPNIRDDRGRMDVICYYFLENLKPTPSPLTELLTSNDNASKEFRTNIRAYNSSLSFSSMGVKLDKELANQSPYHQIGPALPTSGEPPKFSQIYIYDSERELQNCNSIFPELNRDTLPNLQQLMHEINPFVDQYKTMVQLAEEQNTLDNSSSIGIERMSEVKMVFRAEGAHDKRRYSRPTTSSEIGAIIIGGDGSSGSRTTTSRDIVVHLRYNGSLSRINELNQFYDSLHYVLLYPEGSASWNINSKSISTPENEGSRVSAMDYYSFHLMVRLNNGNLLHLFGKLFHQYIVDMYAKNGAIKAFIHILQSKAVTCRDV</sequence>
<organism evidence="2 3">
    <name type="scientific">Mucor plumbeus</name>
    <dbReference type="NCBI Taxonomy" id="97098"/>
    <lineage>
        <taxon>Eukaryota</taxon>
        <taxon>Fungi</taxon>
        <taxon>Fungi incertae sedis</taxon>
        <taxon>Mucoromycota</taxon>
        <taxon>Mucoromycotina</taxon>
        <taxon>Mucoromycetes</taxon>
        <taxon>Mucorales</taxon>
        <taxon>Mucorineae</taxon>
        <taxon>Mucoraceae</taxon>
        <taxon>Mucor</taxon>
    </lineage>
</organism>
<dbReference type="AlphaFoldDB" id="A0A8H7QTG7"/>
<protein>
    <recommendedName>
        <fullName evidence="4">Helitron helicase-like domain-containing protein</fullName>
    </recommendedName>
</protein>
<evidence type="ECO:0000313" key="3">
    <source>
        <dbReference type="Proteomes" id="UP000650833"/>
    </source>
</evidence>
<dbReference type="OrthoDB" id="2289155at2759"/>
<gene>
    <name evidence="2" type="ORF">INT46_011248</name>
</gene>
<evidence type="ECO:0008006" key="4">
    <source>
        <dbReference type="Google" id="ProtNLM"/>
    </source>
</evidence>
<dbReference type="PANTHER" id="PTHR45786">
    <property type="entry name" value="DNA BINDING PROTEIN-LIKE"/>
    <property type="match status" value="1"/>
</dbReference>
<reference evidence="2" key="1">
    <citation type="submission" date="2020-12" db="EMBL/GenBank/DDBJ databases">
        <title>Metabolic potential, ecology and presence of endohyphal bacteria is reflected in genomic diversity of Mucoromycotina.</title>
        <authorList>
            <person name="Muszewska A."/>
            <person name="Okrasinska A."/>
            <person name="Steczkiewicz K."/>
            <person name="Drgas O."/>
            <person name="Orlowska M."/>
            <person name="Perlinska-Lenart U."/>
            <person name="Aleksandrzak-Piekarczyk T."/>
            <person name="Szatraj K."/>
            <person name="Zielenkiewicz U."/>
            <person name="Pilsyk S."/>
            <person name="Malc E."/>
            <person name="Mieczkowski P."/>
            <person name="Kruszewska J.S."/>
            <person name="Biernat P."/>
            <person name="Pawlowska J."/>
        </authorList>
    </citation>
    <scope>NUCLEOTIDE SEQUENCE</scope>
    <source>
        <strain evidence="2">CBS 226.32</strain>
    </source>
</reference>
<proteinExistence type="predicted"/>
<dbReference type="EMBL" id="JAEPRC010000402">
    <property type="protein sequence ID" value="KAG2198102.1"/>
    <property type="molecule type" value="Genomic_DNA"/>
</dbReference>
<accession>A0A8H7QTG7</accession>
<evidence type="ECO:0000256" key="1">
    <source>
        <dbReference type="SAM" id="MobiDB-lite"/>
    </source>
</evidence>
<keyword evidence="3" id="KW-1185">Reference proteome</keyword>